<dbReference type="PANTHER" id="PTHR43765">
    <property type="entry name" value="2-DEHYDROPANTOATE 2-REDUCTASE-RELATED"/>
    <property type="match status" value="1"/>
</dbReference>
<dbReference type="Proteomes" id="UP001523262">
    <property type="component" value="Unassembled WGS sequence"/>
</dbReference>
<comment type="pathway">
    <text evidence="2 11">Cofactor biosynthesis; (R)-pantothenate biosynthesis; (R)-pantoate from 3-methyl-2-oxobutanoate: step 2/2.</text>
</comment>
<evidence type="ECO:0000256" key="6">
    <source>
        <dbReference type="ARBA" id="ARBA00022655"/>
    </source>
</evidence>
<dbReference type="GO" id="GO:0008677">
    <property type="term" value="F:2-dehydropantoate 2-reductase activity"/>
    <property type="evidence" value="ECO:0007669"/>
    <property type="project" value="UniProtKB-EC"/>
</dbReference>
<dbReference type="InterPro" id="IPR003710">
    <property type="entry name" value="ApbA"/>
</dbReference>
<evidence type="ECO:0000256" key="9">
    <source>
        <dbReference type="ARBA" id="ARBA00032024"/>
    </source>
</evidence>
<keyword evidence="12" id="KW-0472">Membrane</keyword>
<evidence type="ECO:0000256" key="1">
    <source>
        <dbReference type="ARBA" id="ARBA00002919"/>
    </source>
</evidence>
<evidence type="ECO:0000313" key="15">
    <source>
        <dbReference type="EMBL" id="MCM2533505.1"/>
    </source>
</evidence>
<keyword evidence="12" id="KW-0812">Transmembrane</keyword>
<feature type="domain" description="Ketopantoate reductase N-terminal" evidence="13">
    <location>
        <begin position="3"/>
        <end position="148"/>
    </location>
</feature>
<dbReference type="InterPro" id="IPR036291">
    <property type="entry name" value="NAD(P)-bd_dom_sf"/>
</dbReference>
<comment type="function">
    <text evidence="1 11">Catalyzes the NADPH-dependent reduction of ketopantoate into pantoic acid.</text>
</comment>
<dbReference type="InterPro" id="IPR050838">
    <property type="entry name" value="Ketopantoate_reductase"/>
</dbReference>
<feature type="domain" description="Ketopantoate reductase C-terminal" evidence="14">
    <location>
        <begin position="178"/>
        <end position="276"/>
    </location>
</feature>
<dbReference type="InterPro" id="IPR013328">
    <property type="entry name" value="6PGD_dom2"/>
</dbReference>
<comment type="similarity">
    <text evidence="3 11">Belongs to the ketopantoate reductase family.</text>
</comment>
<evidence type="ECO:0000259" key="13">
    <source>
        <dbReference type="Pfam" id="PF02558"/>
    </source>
</evidence>
<feature type="transmembrane region" description="Helical" evidence="12">
    <location>
        <begin position="6"/>
        <end position="28"/>
    </location>
</feature>
<evidence type="ECO:0000256" key="11">
    <source>
        <dbReference type="RuleBase" id="RU362068"/>
    </source>
</evidence>
<dbReference type="SUPFAM" id="SSF51735">
    <property type="entry name" value="NAD(P)-binding Rossmann-fold domains"/>
    <property type="match status" value="1"/>
</dbReference>
<dbReference type="InterPro" id="IPR013332">
    <property type="entry name" value="KPR_N"/>
</dbReference>
<evidence type="ECO:0000256" key="2">
    <source>
        <dbReference type="ARBA" id="ARBA00004994"/>
    </source>
</evidence>
<sequence length="281" mass="31505">MKIGIIGAGSIGLLFASYLSTFFPVIIYTRTKEQAKEINDYGVVRKNGSVQTRIKVKAQPIAAWMGKEELTIITVKQYQLSSITEKVKDLETPPESLLFLQNGMGHLKLIEKLPVNNLFVGSVEHGAYKESSYIVSHNGVGKTNVAVYKGDSTVLRELAEVVSPEFPLVVCKNYYEVLVNKLIVNAVINPLTSILQIKNGELIKNQFYLKALKNLFAEISYILNLENQEEYLRQIIEICKNTSDNRSSMLKDIEAKTRTEVDAILGFLLEEANDQGKEGRK</sequence>
<evidence type="ECO:0000256" key="5">
    <source>
        <dbReference type="ARBA" id="ARBA00019465"/>
    </source>
</evidence>
<keyword evidence="16" id="KW-1185">Reference proteome</keyword>
<organism evidence="15 16">
    <name type="scientific">Neobacillus pocheonensis</name>
    <dbReference type="NCBI Taxonomy" id="363869"/>
    <lineage>
        <taxon>Bacteria</taxon>
        <taxon>Bacillati</taxon>
        <taxon>Bacillota</taxon>
        <taxon>Bacilli</taxon>
        <taxon>Bacillales</taxon>
        <taxon>Bacillaceae</taxon>
        <taxon>Neobacillus</taxon>
    </lineage>
</organism>
<dbReference type="Gene3D" id="3.40.50.720">
    <property type="entry name" value="NAD(P)-binding Rossmann-like Domain"/>
    <property type="match status" value="1"/>
</dbReference>
<evidence type="ECO:0000256" key="3">
    <source>
        <dbReference type="ARBA" id="ARBA00007870"/>
    </source>
</evidence>
<evidence type="ECO:0000256" key="10">
    <source>
        <dbReference type="ARBA" id="ARBA00048793"/>
    </source>
</evidence>
<gene>
    <name evidence="15" type="ORF">NDK43_15325</name>
</gene>
<reference evidence="15 16" key="1">
    <citation type="submission" date="2022-06" db="EMBL/GenBank/DDBJ databases">
        <authorList>
            <person name="Jeon C.O."/>
        </authorList>
    </citation>
    <scope>NUCLEOTIDE SEQUENCE [LARGE SCALE GENOMIC DNA]</scope>
    <source>
        <strain evidence="15 16">KCTC 13943</strain>
    </source>
</reference>
<protein>
    <recommendedName>
        <fullName evidence="5 11">2-dehydropantoate 2-reductase</fullName>
        <ecNumber evidence="4 11">1.1.1.169</ecNumber>
    </recommendedName>
    <alternativeName>
        <fullName evidence="9 11">Ketopantoate reductase</fullName>
    </alternativeName>
</protein>
<keyword evidence="12" id="KW-1133">Transmembrane helix</keyword>
<keyword evidence="7 11" id="KW-0521">NADP</keyword>
<dbReference type="PANTHER" id="PTHR43765:SF2">
    <property type="entry name" value="2-DEHYDROPANTOATE 2-REDUCTASE"/>
    <property type="match status" value="1"/>
</dbReference>
<dbReference type="SUPFAM" id="SSF48179">
    <property type="entry name" value="6-phosphogluconate dehydrogenase C-terminal domain-like"/>
    <property type="match status" value="1"/>
</dbReference>
<evidence type="ECO:0000313" key="16">
    <source>
        <dbReference type="Proteomes" id="UP001523262"/>
    </source>
</evidence>
<name>A0ABT0WB08_9BACI</name>
<dbReference type="NCBIfam" id="TIGR00745">
    <property type="entry name" value="apbA_panE"/>
    <property type="match status" value="1"/>
</dbReference>
<dbReference type="EMBL" id="JAMQCR010000001">
    <property type="protein sequence ID" value="MCM2533505.1"/>
    <property type="molecule type" value="Genomic_DNA"/>
</dbReference>
<comment type="caution">
    <text evidence="15">The sequence shown here is derived from an EMBL/GenBank/DDBJ whole genome shotgun (WGS) entry which is preliminary data.</text>
</comment>
<comment type="catalytic activity">
    <reaction evidence="10 11">
        <text>(R)-pantoate + NADP(+) = 2-dehydropantoate + NADPH + H(+)</text>
        <dbReference type="Rhea" id="RHEA:16233"/>
        <dbReference type="ChEBI" id="CHEBI:11561"/>
        <dbReference type="ChEBI" id="CHEBI:15378"/>
        <dbReference type="ChEBI" id="CHEBI:15980"/>
        <dbReference type="ChEBI" id="CHEBI:57783"/>
        <dbReference type="ChEBI" id="CHEBI:58349"/>
        <dbReference type="EC" id="1.1.1.169"/>
    </reaction>
</comment>
<evidence type="ECO:0000256" key="7">
    <source>
        <dbReference type="ARBA" id="ARBA00022857"/>
    </source>
</evidence>
<evidence type="ECO:0000256" key="12">
    <source>
        <dbReference type="SAM" id="Phobius"/>
    </source>
</evidence>
<dbReference type="InterPro" id="IPR008927">
    <property type="entry name" value="6-PGluconate_DH-like_C_sf"/>
</dbReference>
<dbReference type="Gene3D" id="1.10.1040.10">
    <property type="entry name" value="N-(1-d-carboxylethyl)-l-norvaline Dehydrogenase, domain 2"/>
    <property type="match status" value="1"/>
</dbReference>
<accession>A0ABT0WB08</accession>
<dbReference type="Pfam" id="PF08546">
    <property type="entry name" value="ApbA_C"/>
    <property type="match status" value="1"/>
</dbReference>
<dbReference type="NCBIfam" id="NF005093">
    <property type="entry name" value="PRK06522.2-4"/>
    <property type="match status" value="1"/>
</dbReference>
<dbReference type="EC" id="1.1.1.169" evidence="4 11"/>
<evidence type="ECO:0000259" key="14">
    <source>
        <dbReference type="Pfam" id="PF08546"/>
    </source>
</evidence>
<keyword evidence="8 11" id="KW-0560">Oxidoreductase</keyword>
<proteinExistence type="inferred from homology"/>
<keyword evidence="6 11" id="KW-0566">Pantothenate biosynthesis</keyword>
<dbReference type="InterPro" id="IPR013752">
    <property type="entry name" value="KPA_reductase"/>
</dbReference>
<dbReference type="Pfam" id="PF02558">
    <property type="entry name" value="ApbA"/>
    <property type="match status" value="1"/>
</dbReference>
<evidence type="ECO:0000256" key="4">
    <source>
        <dbReference type="ARBA" id="ARBA00013014"/>
    </source>
</evidence>
<evidence type="ECO:0000256" key="8">
    <source>
        <dbReference type="ARBA" id="ARBA00023002"/>
    </source>
</evidence>